<dbReference type="OrthoDB" id="10323116at2759"/>
<dbReference type="EMBL" id="JXTB01000076">
    <property type="protein sequence ID" value="PON66873.1"/>
    <property type="molecule type" value="Genomic_DNA"/>
</dbReference>
<evidence type="ECO:0000313" key="1">
    <source>
        <dbReference type="EMBL" id="PON66873.1"/>
    </source>
</evidence>
<accession>A0A2P5D0Q8</accession>
<evidence type="ECO:0000313" key="2">
    <source>
        <dbReference type="Proteomes" id="UP000237105"/>
    </source>
</evidence>
<dbReference type="Proteomes" id="UP000237105">
    <property type="component" value="Unassembled WGS sequence"/>
</dbReference>
<reference evidence="2" key="1">
    <citation type="submission" date="2016-06" db="EMBL/GenBank/DDBJ databases">
        <title>Parallel loss of symbiosis genes in relatives of nitrogen-fixing non-legume Parasponia.</title>
        <authorList>
            <person name="Van Velzen R."/>
            <person name="Holmer R."/>
            <person name="Bu F."/>
            <person name="Rutten L."/>
            <person name="Van Zeijl A."/>
            <person name="Liu W."/>
            <person name="Santuari L."/>
            <person name="Cao Q."/>
            <person name="Sharma T."/>
            <person name="Shen D."/>
            <person name="Roswanjaya Y."/>
            <person name="Wardhani T."/>
            <person name="Kalhor M.S."/>
            <person name="Jansen J."/>
            <person name="Van den Hoogen J."/>
            <person name="Gungor B."/>
            <person name="Hartog M."/>
            <person name="Hontelez J."/>
            <person name="Verver J."/>
            <person name="Yang W.-C."/>
            <person name="Schijlen E."/>
            <person name="Repin R."/>
            <person name="Schilthuizen M."/>
            <person name="Schranz E."/>
            <person name="Heidstra R."/>
            <person name="Miyata K."/>
            <person name="Fedorova E."/>
            <person name="Kohlen W."/>
            <person name="Bisseling T."/>
            <person name="Smit S."/>
            <person name="Geurts R."/>
        </authorList>
    </citation>
    <scope>NUCLEOTIDE SEQUENCE [LARGE SCALE GENOMIC DNA]</scope>
    <source>
        <strain evidence="2">cv. WU1-14</strain>
    </source>
</reference>
<organism evidence="1 2">
    <name type="scientific">Parasponia andersonii</name>
    <name type="common">Sponia andersonii</name>
    <dbReference type="NCBI Taxonomy" id="3476"/>
    <lineage>
        <taxon>Eukaryota</taxon>
        <taxon>Viridiplantae</taxon>
        <taxon>Streptophyta</taxon>
        <taxon>Embryophyta</taxon>
        <taxon>Tracheophyta</taxon>
        <taxon>Spermatophyta</taxon>
        <taxon>Magnoliopsida</taxon>
        <taxon>eudicotyledons</taxon>
        <taxon>Gunneridae</taxon>
        <taxon>Pentapetalae</taxon>
        <taxon>rosids</taxon>
        <taxon>fabids</taxon>
        <taxon>Rosales</taxon>
        <taxon>Cannabaceae</taxon>
        <taxon>Parasponia</taxon>
    </lineage>
</organism>
<dbReference type="AlphaFoldDB" id="A0A2P5D0Q8"/>
<proteinExistence type="predicted"/>
<name>A0A2P5D0Q8_PARAD</name>
<keyword evidence="2" id="KW-1185">Reference proteome</keyword>
<comment type="caution">
    <text evidence="1">The sequence shown here is derived from an EMBL/GenBank/DDBJ whole genome shotgun (WGS) entry which is preliminary data.</text>
</comment>
<gene>
    <name evidence="1" type="ORF">PanWU01x14_106590</name>
</gene>
<feature type="non-terminal residue" evidence="1">
    <location>
        <position position="1"/>
    </location>
</feature>
<protein>
    <submittedName>
        <fullName evidence="1">Uncharacterized protein</fullName>
    </submittedName>
</protein>
<sequence>KFPRDQFKQNRHMAEIFCGRKTTRLLTFRIVLLIIQLTDVVKGNTHSDFSFFLIPISPTTVDKLKIPHPHKDDPIFRRNACVLSHYIMTCLEHSAHPINFGECARDVSTYCLQSIPN</sequence>